<gene>
    <name evidence="2" type="ORF">H072_5971</name>
</gene>
<protein>
    <recommendedName>
        <fullName evidence="1">Clr5 domain-containing protein</fullName>
    </recommendedName>
</protein>
<dbReference type="AlphaFoldDB" id="S8BLC6"/>
<comment type="caution">
    <text evidence="2">The sequence shown here is derived from an EMBL/GenBank/DDBJ whole genome shotgun (WGS) entry which is preliminary data.</text>
</comment>
<dbReference type="EMBL" id="AQGS01000433">
    <property type="protein sequence ID" value="EPS40203.1"/>
    <property type="molecule type" value="Genomic_DNA"/>
</dbReference>
<keyword evidence="3" id="KW-1185">Reference proteome</keyword>
<evidence type="ECO:0000313" key="3">
    <source>
        <dbReference type="Proteomes" id="UP000015100"/>
    </source>
</evidence>
<dbReference type="Pfam" id="PF14420">
    <property type="entry name" value="Clr5"/>
    <property type="match status" value="1"/>
</dbReference>
<reference evidence="2 3" key="1">
    <citation type="journal article" date="2013" name="PLoS Genet.">
        <title>Genomic mechanisms accounting for the adaptation to parasitism in nematode-trapping fungi.</title>
        <authorList>
            <person name="Meerupati T."/>
            <person name="Andersson K.M."/>
            <person name="Friman E."/>
            <person name="Kumar D."/>
            <person name="Tunlid A."/>
            <person name="Ahren D."/>
        </authorList>
    </citation>
    <scope>NUCLEOTIDE SEQUENCE [LARGE SCALE GENOMIC DNA]</scope>
    <source>
        <strain evidence="2 3">CBS 200.50</strain>
    </source>
</reference>
<dbReference type="HOGENOM" id="CLU_552090_0_0_1"/>
<dbReference type="PANTHER" id="PTHR38788:SF3">
    <property type="entry name" value="CLR5 DOMAIN-CONTAINING PROTEIN"/>
    <property type="match status" value="1"/>
</dbReference>
<proteinExistence type="predicted"/>
<accession>S8BLC6</accession>
<dbReference type="Proteomes" id="UP000015100">
    <property type="component" value="Unassembled WGS sequence"/>
</dbReference>
<organism evidence="2 3">
    <name type="scientific">Dactylellina haptotyla (strain CBS 200.50)</name>
    <name type="common">Nematode-trapping fungus</name>
    <name type="synonym">Monacrosporium haptotylum</name>
    <dbReference type="NCBI Taxonomy" id="1284197"/>
    <lineage>
        <taxon>Eukaryota</taxon>
        <taxon>Fungi</taxon>
        <taxon>Dikarya</taxon>
        <taxon>Ascomycota</taxon>
        <taxon>Pezizomycotina</taxon>
        <taxon>Orbiliomycetes</taxon>
        <taxon>Orbiliales</taxon>
        <taxon>Orbiliaceae</taxon>
        <taxon>Dactylellina</taxon>
    </lineage>
</organism>
<feature type="domain" description="Clr5" evidence="1">
    <location>
        <begin position="27"/>
        <end position="78"/>
    </location>
</feature>
<sequence length="494" mass="57068">MLPLQKATFKPYNPRVGAQKKRNRDIPPEEWRKYYQVIAELNSQHKKIHQIRDEMISRYRFTASVDQYKRKFAEWGLTRHIPCEDMKYITHEMAQREAAGKSTAIKNLGSEQDIDMEKIERSKAYFREKCQLPETPALQPGKSSRYQAYTPATDSVDVKMTDAPEGQYPPFVQSPEPHTPAADAKDKKLAIITCRHASCVASLLVPIIISRENLEDFLSRHEEELEIYRRSVQEGVIFFPDPEEVTEEVKPTIERFMAETDRCEKIGSEGIKYEFPPGEIDERFPSVSGTHNYNYATKRRMYGQIPSGRIIALEILSAMVEGGPRLRAQQSDPERSKFKAHHYTVPFHVHPGKLERAITVLRSNKPWDSIRGQLLDEELVISEETSAEKVTPHFWMEIDLLLVFDGITSWMDYYLDEKDGVAKLLLLTPIGEFYDEFDSIYKGDSTSYTADVLFNFIARRLRVQFTGLPKPMCTIVTAVPDNISEYIYQKQYTI</sequence>
<dbReference type="OrthoDB" id="5308957at2759"/>
<dbReference type="InterPro" id="IPR025676">
    <property type="entry name" value="Clr5_dom"/>
</dbReference>
<name>S8BLC6_DACHA</name>
<evidence type="ECO:0000313" key="2">
    <source>
        <dbReference type="EMBL" id="EPS40203.1"/>
    </source>
</evidence>
<evidence type="ECO:0000259" key="1">
    <source>
        <dbReference type="Pfam" id="PF14420"/>
    </source>
</evidence>
<dbReference type="PANTHER" id="PTHR38788">
    <property type="entry name" value="CLR5 DOMAIN-CONTAINING PROTEIN"/>
    <property type="match status" value="1"/>
</dbReference>
<reference evidence="3" key="2">
    <citation type="submission" date="2013-04" db="EMBL/GenBank/DDBJ databases">
        <title>Genomic mechanisms accounting for the adaptation to parasitism in nematode-trapping fungi.</title>
        <authorList>
            <person name="Ahren D.G."/>
        </authorList>
    </citation>
    <scope>NUCLEOTIDE SEQUENCE [LARGE SCALE GENOMIC DNA]</scope>
    <source>
        <strain evidence="3">CBS 200.50</strain>
    </source>
</reference>